<dbReference type="PANTHER" id="PTHR48043">
    <property type="entry name" value="EG:EG0003.4 PROTEIN-RELATED"/>
    <property type="match status" value="1"/>
</dbReference>
<sequence>MDQAVHKGYDIKVDYEEDLAKPLKVALDEMLNKPSYAETAKRISAIFHDVIASPRQELVHWVEHVARTQGAPYLRSIALHVPWYQKIYLDLIAVTTLNNDETFSDEEKVSSFEKVSSSENDIRKARTTAAENLVKQAKKMKATSDKSHPPANIGNNVTIPIPNVDKGKEVADVNQGSEISLRTAATKHSVGSGQDVVSGFLKVKPPPRYTSRAVRSLAHSHTLPLYKQTSLSATPRAVRHI</sequence>
<comment type="caution">
    <text evidence="5">The sequence shown here is derived from an EMBL/GenBank/DDBJ whole genome shotgun (WGS) entry which is preliminary data.</text>
</comment>
<dbReference type="OrthoDB" id="5835829at2759"/>
<dbReference type="STRING" id="151549.A0A4C1U5I6"/>
<keyword evidence="3 5" id="KW-0808">Transferase</keyword>
<gene>
    <name evidence="5" type="primary">Ugt2b1</name>
    <name evidence="5" type="ORF">EVAR_12121_1</name>
</gene>
<feature type="region of interest" description="Disordered" evidence="4">
    <location>
        <begin position="141"/>
        <end position="160"/>
    </location>
</feature>
<dbReference type="Pfam" id="PF00201">
    <property type="entry name" value="UDPGT"/>
    <property type="match status" value="1"/>
</dbReference>
<dbReference type="GO" id="GO:0008194">
    <property type="term" value="F:UDP-glycosyltransferase activity"/>
    <property type="evidence" value="ECO:0007669"/>
    <property type="project" value="InterPro"/>
</dbReference>
<comment type="similarity">
    <text evidence="1">Belongs to the UDP-glycosyltransferase family.</text>
</comment>
<evidence type="ECO:0000313" key="6">
    <source>
        <dbReference type="Proteomes" id="UP000299102"/>
    </source>
</evidence>
<evidence type="ECO:0000256" key="4">
    <source>
        <dbReference type="SAM" id="MobiDB-lite"/>
    </source>
</evidence>
<dbReference type="EMBL" id="BGZK01000129">
    <property type="protein sequence ID" value="GBP21520.1"/>
    <property type="molecule type" value="Genomic_DNA"/>
</dbReference>
<evidence type="ECO:0000256" key="2">
    <source>
        <dbReference type="ARBA" id="ARBA00022676"/>
    </source>
</evidence>
<accession>A0A4C1U5I6</accession>
<keyword evidence="2" id="KW-0328">Glycosyltransferase</keyword>
<name>A0A4C1U5I6_EUMVA</name>
<dbReference type="Proteomes" id="UP000299102">
    <property type="component" value="Unassembled WGS sequence"/>
</dbReference>
<protein>
    <submittedName>
        <fullName evidence="5">UDP-glucuronosyltransferase 2B1</fullName>
    </submittedName>
</protein>
<dbReference type="AlphaFoldDB" id="A0A4C1U5I6"/>
<proteinExistence type="inferred from homology"/>
<keyword evidence="6" id="KW-1185">Reference proteome</keyword>
<evidence type="ECO:0000256" key="1">
    <source>
        <dbReference type="ARBA" id="ARBA00009995"/>
    </source>
</evidence>
<organism evidence="5 6">
    <name type="scientific">Eumeta variegata</name>
    <name type="common">Bagworm moth</name>
    <name type="synonym">Eumeta japonica</name>
    <dbReference type="NCBI Taxonomy" id="151549"/>
    <lineage>
        <taxon>Eukaryota</taxon>
        <taxon>Metazoa</taxon>
        <taxon>Ecdysozoa</taxon>
        <taxon>Arthropoda</taxon>
        <taxon>Hexapoda</taxon>
        <taxon>Insecta</taxon>
        <taxon>Pterygota</taxon>
        <taxon>Neoptera</taxon>
        <taxon>Endopterygota</taxon>
        <taxon>Lepidoptera</taxon>
        <taxon>Glossata</taxon>
        <taxon>Ditrysia</taxon>
        <taxon>Tineoidea</taxon>
        <taxon>Psychidae</taxon>
        <taxon>Oiketicinae</taxon>
        <taxon>Eumeta</taxon>
    </lineage>
</organism>
<dbReference type="SUPFAM" id="SSF53756">
    <property type="entry name" value="UDP-Glycosyltransferase/glycogen phosphorylase"/>
    <property type="match status" value="1"/>
</dbReference>
<evidence type="ECO:0000256" key="3">
    <source>
        <dbReference type="ARBA" id="ARBA00022679"/>
    </source>
</evidence>
<dbReference type="PANTHER" id="PTHR48043:SF159">
    <property type="entry name" value="EG:EG0003.4 PROTEIN-RELATED"/>
    <property type="match status" value="1"/>
</dbReference>
<dbReference type="InterPro" id="IPR050271">
    <property type="entry name" value="UDP-glycosyltransferase"/>
</dbReference>
<dbReference type="InterPro" id="IPR002213">
    <property type="entry name" value="UDP_glucos_trans"/>
</dbReference>
<evidence type="ECO:0000313" key="5">
    <source>
        <dbReference type="EMBL" id="GBP21520.1"/>
    </source>
</evidence>
<reference evidence="5 6" key="1">
    <citation type="journal article" date="2019" name="Commun. Biol.">
        <title>The bagworm genome reveals a unique fibroin gene that provides high tensile strength.</title>
        <authorList>
            <person name="Kono N."/>
            <person name="Nakamura H."/>
            <person name="Ohtoshi R."/>
            <person name="Tomita M."/>
            <person name="Numata K."/>
            <person name="Arakawa K."/>
        </authorList>
    </citation>
    <scope>NUCLEOTIDE SEQUENCE [LARGE SCALE GENOMIC DNA]</scope>
</reference>